<evidence type="ECO:0000256" key="1">
    <source>
        <dbReference type="SAM" id="MobiDB-lite"/>
    </source>
</evidence>
<accession>A0AAD9QNX7</accession>
<reference evidence="3" key="2">
    <citation type="journal article" date="2023" name="Science">
        <title>Genomic signatures of disease resistance in endangered staghorn corals.</title>
        <authorList>
            <person name="Vollmer S.V."/>
            <person name="Selwyn J.D."/>
            <person name="Despard B.A."/>
            <person name="Roesel C.L."/>
        </authorList>
    </citation>
    <scope>NUCLEOTIDE SEQUENCE</scope>
    <source>
        <strain evidence="3">K2</strain>
    </source>
</reference>
<gene>
    <name evidence="3" type="ORF">P5673_012101</name>
</gene>
<evidence type="ECO:0000313" key="4">
    <source>
        <dbReference type="Proteomes" id="UP001249851"/>
    </source>
</evidence>
<keyword evidence="4" id="KW-1185">Reference proteome</keyword>
<feature type="compositionally biased region" description="Polar residues" evidence="1">
    <location>
        <begin position="421"/>
        <end position="438"/>
    </location>
</feature>
<feature type="chain" id="PRO_5042251620" evidence="2">
    <location>
        <begin position="27"/>
        <end position="729"/>
    </location>
</feature>
<comment type="caution">
    <text evidence="3">The sequence shown here is derived from an EMBL/GenBank/DDBJ whole genome shotgun (WGS) entry which is preliminary data.</text>
</comment>
<feature type="region of interest" description="Disordered" evidence="1">
    <location>
        <begin position="544"/>
        <end position="592"/>
    </location>
</feature>
<evidence type="ECO:0000313" key="3">
    <source>
        <dbReference type="EMBL" id="KAK2564630.1"/>
    </source>
</evidence>
<feature type="compositionally biased region" description="Low complexity" evidence="1">
    <location>
        <begin position="95"/>
        <end position="109"/>
    </location>
</feature>
<feature type="region of interest" description="Disordered" evidence="1">
    <location>
        <begin position="29"/>
        <end position="54"/>
    </location>
</feature>
<proteinExistence type="predicted"/>
<protein>
    <submittedName>
        <fullName evidence="3">Uncharacterized protein</fullName>
    </submittedName>
</protein>
<feature type="region of interest" description="Disordered" evidence="1">
    <location>
        <begin position="380"/>
        <end position="401"/>
    </location>
</feature>
<dbReference type="Proteomes" id="UP001249851">
    <property type="component" value="Unassembled WGS sequence"/>
</dbReference>
<organism evidence="3 4">
    <name type="scientific">Acropora cervicornis</name>
    <name type="common">Staghorn coral</name>
    <dbReference type="NCBI Taxonomy" id="6130"/>
    <lineage>
        <taxon>Eukaryota</taxon>
        <taxon>Metazoa</taxon>
        <taxon>Cnidaria</taxon>
        <taxon>Anthozoa</taxon>
        <taxon>Hexacorallia</taxon>
        <taxon>Scleractinia</taxon>
        <taxon>Astrocoeniina</taxon>
        <taxon>Acroporidae</taxon>
        <taxon>Acropora</taxon>
    </lineage>
</organism>
<dbReference type="AlphaFoldDB" id="A0AAD9QNX7"/>
<sequence>MLKFVTHDDFLLNLLCVLSLLQTRDGALVASKSTQRKKKKPSSQRQRTEEHIRYPPYFTPITEGRKYEGKELSVLLKPQTLLAEEIANAVAGEDSTSSSLSSSAASSRANTPKPQALVDPDAFQARDLIPRTPSKPQDAAKVPRAMTDPKRGRLLEAIIDESTSPTQEKPSTERSPQADLSWSDIICSPRLHTTPMNMELPLGAISHTGVNSIGDDLPGNDSFTQLSPQLATHSHSAEHLKQQKHVISPHGFPPGTPESVRTPVVTGSSPQLDFWLLPQNGNLRTSRDKALPLSVGLPSSEGTSSNDKSPFRGLSVAFLEERAADAKDLQYERSSQESPRVVPLSSPLIEHTTPGRRDFNFDHILDTRELSERLNTIKETSAQRDSRALGDNSSAKPIPNMDTLNHADTSAARGTPLWHIPNTTDVNSSGKNPLASSTKGSHFEGLNVHNSIMSGLPETFLTPTKHHTSSRSSFPKQGSLENISSTSFDIDTSTLIQRLNTIKLRQQSFSTPLTEPTRTFESSEPAPVSRTSLLVNRLDQIKQAQNSQQVTPGANVDGDLNASRTSEPALLTPLTPSSRDTPSEDGSKNESVNFSFNSPLHVTSLSESPSSPLVFLHSPFEREQVNKTSLQKTPGSPSMDTSADLKVTNLQWEETTPTLPKRLIGKTDPTTGVKNSAALATSNGLQSSLLDTVTSPSPMKSDKLTSEAYLCYGSNSSPVRPDSVGERGT</sequence>
<reference evidence="3" key="1">
    <citation type="journal article" date="2023" name="G3 (Bethesda)">
        <title>Whole genome assembly and annotation of the endangered Caribbean coral Acropora cervicornis.</title>
        <authorList>
            <person name="Selwyn J.D."/>
            <person name="Vollmer S.V."/>
        </authorList>
    </citation>
    <scope>NUCLEOTIDE SEQUENCE</scope>
    <source>
        <strain evidence="3">K2</strain>
    </source>
</reference>
<keyword evidence="2" id="KW-0732">Signal</keyword>
<feature type="region of interest" description="Disordered" evidence="1">
    <location>
        <begin position="92"/>
        <end position="179"/>
    </location>
</feature>
<feature type="compositionally biased region" description="Polar residues" evidence="1">
    <location>
        <begin position="470"/>
        <end position="480"/>
    </location>
</feature>
<feature type="signal peptide" evidence="2">
    <location>
        <begin position="1"/>
        <end position="26"/>
    </location>
</feature>
<feature type="region of interest" description="Disordered" evidence="1">
    <location>
        <begin position="329"/>
        <end position="355"/>
    </location>
</feature>
<dbReference type="EMBL" id="JARQWQ010000022">
    <property type="protein sequence ID" value="KAK2564630.1"/>
    <property type="molecule type" value="Genomic_DNA"/>
</dbReference>
<evidence type="ECO:0000256" key="2">
    <source>
        <dbReference type="SAM" id="SignalP"/>
    </source>
</evidence>
<feature type="region of interest" description="Disordered" evidence="1">
    <location>
        <begin position="413"/>
        <end position="438"/>
    </location>
</feature>
<feature type="region of interest" description="Disordered" evidence="1">
    <location>
        <begin position="460"/>
        <end position="480"/>
    </location>
</feature>
<feature type="compositionally biased region" description="Polar residues" evidence="1">
    <location>
        <begin position="161"/>
        <end position="179"/>
    </location>
</feature>
<name>A0AAD9QNX7_ACRCE</name>